<gene>
    <name evidence="7" type="primary">LOC101240062</name>
</gene>
<evidence type="ECO:0000313" key="6">
    <source>
        <dbReference type="Proteomes" id="UP001652625"/>
    </source>
</evidence>
<dbReference type="SUPFAM" id="SSF48371">
    <property type="entry name" value="ARM repeat"/>
    <property type="match status" value="1"/>
</dbReference>
<dbReference type="PANTHER" id="PTHR23253">
    <property type="entry name" value="EUKARYOTIC TRANSLATION INITIATION FACTOR 4 GAMMA"/>
    <property type="match status" value="1"/>
</dbReference>
<feature type="region of interest" description="Disordered" evidence="4">
    <location>
        <begin position="505"/>
        <end position="543"/>
    </location>
</feature>
<feature type="compositionally biased region" description="Basic and acidic residues" evidence="4">
    <location>
        <begin position="843"/>
        <end position="865"/>
    </location>
</feature>
<sequence length="1025" mass="118729">MGQLFSSNSSKSNNASYMFSGYRDYSDYVIIESFQSSFSSFRENLPKNVKENLYPNYFNVYEYQLHLQPKCRTKIKFSPDSSKNVLKNVYPKVSNIQQPHLQPQPEFQLKKTLVNQTDIKVPPNSSKIGSENVYPKVSNIQQPHLQPQTEFQVKKTLVNQTDIKVPPNSSKIGSENVYPKVSNIQQPHLQPQPEFQLKKTLVNQTDIKVPPNSSKIVSENVYPKVSNIQQPHLQPQPEFQLKKTLVNQTDIKVPPNSSKNVSENVYPKVSNIQQPHLQPQPEFQLKKTLVNQTDIKVPPNSSKIVSEIVYPKVSNIQQPHLQPQPEFQLKKTLVNQTDIKVPPNSSKNVSENVYPKVSNIQQPHLQPQPEFQLKKALINQTDIKVPPNSSKNVSENVYPKVSNIQQPHLQPQPEFQLKKTFVNQTDIKVPPNSSKNVSENVYPKVSNIQQPHLQPQTEFQLEKTFVNQTEIKVPPNSSKNVSENVYPKVSNIQQPYLQPQPEFQLKKMHSKSESEPRLKKKQVNQTEEKFQPNSSNNVTKNMHPNLYNMQQSFDNQQTVTKKQTEKEPEKISSDKLNASNVERYHMVNTIDEKKIMDTQLIQEIARSLRGILMTPRTFISIPYNVKIKIFSEFKFDTKEKLEIVVNLIFEKAVSEPVCSLMYANLCQSLIDCLKLPLSDSSKPDCTFKGILLIKCQNEFEVNISQKKLLTEDKSKKFDYQEIMNLRLRTIRFLGELFKFKIVSENIMHTCVIELLKCEKVETAEDQLECLCKLLASIGKDLDHPAAKFRVDQYFTQMSKITDYRYISTKIKFEIRNIIDLRDCNWVEKRDELNQKTFDQIKNEAKKEQEKEKAIPPYKMRPEEGKRKKQKKMTNFKDNVRNSSVQSGIGLSLSSNSLTNIQSKQKHFISETIDKDESNNISFGSNVGSSISSHSKESRRRGRSRSRSHFVDTSIECTRQNQTDYRDNLNEQIQSKNRIKKKDLTWAAYRIYRSKHPGPLTEKSFQRWVRYDGIDDPSFKWRGKKN</sequence>
<feature type="compositionally biased region" description="Basic residues" evidence="4">
    <location>
        <begin position="936"/>
        <end position="947"/>
    </location>
</feature>
<dbReference type="Pfam" id="PF02854">
    <property type="entry name" value="MIF4G"/>
    <property type="match status" value="1"/>
</dbReference>
<keyword evidence="3" id="KW-0648">Protein biosynthesis</keyword>
<evidence type="ECO:0000256" key="4">
    <source>
        <dbReference type="SAM" id="MobiDB-lite"/>
    </source>
</evidence>
<feature type="compositionally biased region" description="Low complexity" evidence="4">
    <location>
        <begin position="918"/>
        <end position="932"/>
    </location>
</feature>
<evidence type="ECO:0000259" key="5">
    <source>
        <dbReference type="SMART" id="SM00543"/>
    </source>
</evidence>
<dbReference type="GeneID" id="101240062"/>
<evidence type="ECO:0000256" key="1">
    <source>
        <dbReference type="ARBA" id="ARBA00005775"/>
    </source>
</evidence>
<dbReference type="InterPro" id="IPR003890">
    <property type="entry name" value="MIF4G-like_typ-3"/>
</dbReference>
<organism evidence="6 7">
    <name type="scientific">Hydra vulgaris</name>
    <name type="common">Hydra</name>
    <name type="synonym">Hydra attenuata</name>
    <dbReference type="NCBI Taxonomy" id="6087"/>
    <lineage>
        <taxon>Eukaryota</taxon>
        <taxon>Metazoa</taxon>
        <taxon>Cnidaria</taxon>
        <taxon>Hydrozoa</taxon>
        <taxon>Hydroidolina</taxon>
        <taxon>Anthoathecata</taxon>
        <taxon>Aplanulata</taxon>
        <taxon>Hydridae</taxon>
        <taxon>Hydra</taxon>
    </lineage>
</organism>
<comment type="similarity">
    <text evidence="1">Belongs to the eukaryotic initiation factor 4G family.</text>
</comment>
<evidence type="ECO:0000256" key="3">
    <source>
        <dbReference type="ARBA" id="ARBA00022917"/>
    </source>
</evidence>
<reference evidence="7" key="1">
    <citation type="submission" date="2025-08" db="UniProtKB">
        <authorList>
            <consortium name="RefSeq"/>
        </authorList>
    </citation>
    <scope>IDENTIFICATION</scope>
</reference>
<dbReference type="Gene3D" id="1.25.40.180">
    <property type="match status" value="1"/>
</dbReference>
<accession>A0ABM4C1E4</accession>
<dbReference type="Proteomes" id="UP001652625">
    <property type="component" value="Chromosome 06"/>
</dbReference>
<keyword evidence="6" id="KW-1185">Reference proteome</keyword>
<feature type="region of interest" description="Disordered" evidence="4">
    <location>
        <begin position="843"/>
        <end position="880"/>
    </location>
</feature>
<keyword evidence="2 7" id="KW-0396">Initiation factor</keyword>
<feature type="compositionally biased region" description="Polar residues" evidence="4">
    <location>
        <begin position="531"/>
        <end position="543"/>
    </location>
</feature>
<evidence type="ECO:0000313" key="7">
    <source>
        <dbReference type="RefSeq" id="XP_065655372.1"/>
    </source>
</evidence>
<dbReference type="RefSeq" id="XP_065655372.1">
    <property type="nucleotide sequence ID" value="XM_065799300.1"/>
</dbReference>
<protein>
    <submittedName>
        <fullName evidence="7">Eukaryotic translation initiation factor 4 gamma 1 isoform X9</fullName>
    </submittedName>
</protein>
<evidence type="ECO:0000256" key="2">
    <source>
        <dbReference type="ARBA" id="ARBA00022540"/>
    </source>
</evidence>
<feature type="region of interest" description="Disordered" evidence="4">
    <location>
        <begin position="918"/>
        <end position="952"/>
    </location>
</feature>
<dbReference type="PANTHER" id="PTHR23253:SF9">
    <property type="entry name" value="EUKARYOTIC TRANSLATION INITIATION FACTOR 4 GAMMA 2"/>
    <property type="match status" value="1"/>
</dbReference>
<feature type="domain" description="MIF4G" evidence="5">
    <location>
        <begin position="605"/>
        <end position="824"/>
    </location>
</feature>
<dbReference type="GO" id="GO:0003743">
    <property type="term" value="F:translation initiation factor activity"/>
    <property type="evidence" value="ECO:0007669"/>
    <property type="project" value="UniProtKB-KW"/>
</dbReference>
<name>A0ABM4C1E4_HYDVU</name>
<proteinExistence type="inferred from homology"/>
<dbReference type="SMART" id="SM00543">
    <property type="entry name" value="MIF4G"/>
    <property type="match status" value="1"/>
</dbReference>
<dbReference type="InterPro" id="IPR016024">
    <property type="entry name" value="ARM-type_fold"/>
</dbReference>